<proteinExistence type="predicted"/>
<dbReference type="Proteomes" id="UP001070176">
    <property type="component" value="Unassembled WGS sequence"/>
</dbReference>
<feature type="domain" description="Cysteine-rich CPCC" evidence="1">
    <location>
        <begin position="1"/>
        <end position="68"/>
    </location>
</feature>
<sequence>MQCLCCGYFTLSNRRHFEICDVCFWEDDGVSEPSEESGPNHMTLEKGRLNFSKFGACEEEFVKNVVKNPENIYRKGDL</sequence>
<dbReference type="RefSeq" id="WP_267281897.1">
    <property type="nucleotide sequence ID" value="NZ_JAOVZV010000015.1"/>
</dbReference>
<evidence type="ECO:0000313" key="3">
    <source>
        <dbReference type="Proteomes" id="UP001070176"/>
    </source>
</evidence>
<reference evidence="2" key="1">
    <citation type="submission" date="2022-10" db="EMBL/GenBank/DDBJ databases">
        <title>Chryseobacterium sp. nov., a novel bacterial species.</title>
        <authorList>
            <person name="Cao Y."/>
        </authorList>
    </citation>
    <scope>NUCLEOTIDE SEQUENCE</scope>
    <source>
        <strain evidence="2">KC 927</strain>
    </source>
</reference>
<name>A0ABT3Y5P4_9FLAO</name>
<comment type="caution">
    <text evidence="2">The sequence shown here is derived from an EMBL/GenBank/DDBJ whole genome shotgun (WGS) entry which is preliminary data.</text>
</comment>
<evidence type="ECO:0000313" key="2">
    <source>
        <dbReference type="EMBL" id="MCX8533401.1"/>
    </source>
</evidence>
<keyword evidence="3" id="KW-1185">Reference proteome</keyword>
<protein>
    <submittedName>
        <fullName evidence="2">CPCC family cysteine-rich protein</fullName>
    </submittedName>
</protein>
<dbReference type="Pfam" id="PF14206">
    <property type="entry name" value="Cys_rich_CPCC"/>
    <property type="match status" value="1"/>
</dbReference>
<organism evidence="2 3">
    <name type="scientific">Chryseobacterium luquanense</name>
    <dbReference type="NCBI Taxonomy" id="2983766"/>
    <lineage>
        <taxon>Bacteria</taxon>
        <taxon>Pseudomonadati</taxon>
        <taxon>Bacteroidota</taxon>
        <taxon>Flavobacteriia</taxon>
        <taxon>Flavobacteriales</taxon>
        <taxon>Weeksellaceae</taxon>
        <taxon>Chryseobacterium group</taxon>
        <taxon>Chryseobacterium</taxon>
    </lineage>
</organism>
<dbReference type="EMBL" id="JAOVZV010000015">
    <property type="protein sequence ID" value="MCX8533401.1"/>
    <property type="molecule type" value="Genomic_DNA"/>
</dbReference>
<gene>
    <name evidence="2" type="ORF">OEA66_13695</name>
</gene>
<evidence type="ECO:0000259" key="1">
    <source>
        <dbReference type="Pfam" id="PF14206"/>
    </source>
</evidence>
<accession>A0ABT3Y5P4</accession>
<dbReference type="InterPro" id="IPR025983">
    <property type="entry name" value="Cys_rich_CPCC"/>
</dbReference>